<dbReference type="AlphaFoldDB" id="A0A822ALI8"/>
<comment type="caution">
    <text evidence="2">The sequence shown here is derived from an EMBL/GenBank/DDBJ whole genome shotgun (WGS) entry which is preliminary data.</text>
</comment>
<gene>
    <name evidence="2" type="ORF">QYT958_LOCUS38822</name>
</gene>
<name>A0A822ALI8_9BILA</name>
<protein>
    <submittedName>
        <fullName evidence="2">Uncharacterized protein</fullName>
    </submittedName>
</protein>
<organism evidence="2 3">
    <name type="scientific">Rotaria socialis</name>
    <dbReference type="NCBI Taxonomy" id="392032"/>
    <lineage>
        <taxon>Eukaryota</taxon>
        <taxon>Metazoa</taxon>
        <taxon>Spiralia</taxon>
        <taxon>Gnathifera</taxon>
        <taxon>Rotifera</taxon>
        <taxon>Eurotatoria</taxon>
        <taxon>Bdelloidea</taxon>
        <taxon>Philodinida</taxon>
        <taxon>Philodinidae</taxon>
        <taxon>Rotaria</taxon>
    </lineage>
</organism>
<feature type="non-terminal residue" evidence="2">
    <location>
        <position position="102"/>
    </location>
</feature>
<feature type="region of interest" description="Disordered" evidence="1">
    <location>
        <begin position="31"/>
        <end position="85"/>
    </location>
</feature>
<feature type="non-terminal residue" evidence="2">
    <location>
        <position position="1"/>
    </location>
</feature>
<evidence type="ECO:0000313" key="2">
    <source>
        <dbReference type="EMBL" id="CAF5008118.1"/>
    </source>
</evidence>
<evidence type="ECO:0000256" key="1">
    <source>
        <dbReference type="SAM" id="MobiDB-lite"/>
    </source>
</evidence>
<dbReference type="Proteomes" id="UP000663848">
    <property type="component" value="Unassembled WGS sequence"/>
</dbReference>
<sequence>TSPSTVENQTHSNKCTVLSQLLETVKRVSPTIEADSEKPKLDYSLPKTESIPVSKSDYSLPRSDSIPVSKSDYSLPKPESIPVPKPINKARINEFASLLSSS</sequence>
<proteinExistence type="predicted"/>
<dbReference type="EMBL" id="CAJOBR010034761">
    <property type="protein sequence ID" value="CAF5008118.1"/>
    <property type="molecule type" value="Genomic_DNA"/>
</dbReference>
<evidence type="ECO:0000313" key="3">
    <source>
        <dbReference type="Proteomes" id="UP000663848"/>
    </source>
</evidence>
<accession>A0A822ALI8</accession>
<reference evidence="2" key="1">
    <citation type="submission" date="2021-02" db="EMBL/GenBank/DDBJ databases">
        <authorList>
            <person name="Nowell W R."/>
        </authorList>
    </citation>
    <scope>NUCLEOTIDE SEQUENCE</scope>
</reference>